<keyword evidence="3" id="KW-1185">Reference proteome</keyword>
<feature type="transmembrane region" description="Helical" evidence="1">
    <location>
        <begin position="234"/>
        <end position="256"/>
    </location>
</feature>
<evidence type="ECO:0008006" key="4">
    <source>
        <dbReference type="Google" id="ProtNLM"/>
    </source>
</evidence>
<proteinExistence type="predicted"/>
<feature type="non-terminal residue" evidence="2">
    <location>
        <position position="1"/>
    </location>
</feature>
<keyword evidence="1" id="KW-1133">Transmembrane helix</keyword>
<organism evidence="2 3">
    <name type="scientific">Pristionchus fissidentatus</name>
    <dbReference type="NCBI Taxonomy" id="1538716"/>
    <lineage>
        <taxon>Eukaryota</taxon>
        <taxon>Metazoa</taxon>
        <taxon>Ecdysozoa</taxon>
        <taxon>Nematoda</taxon>
        <taxon>Chromadorea</taxon>
        <taxon>Rhabditida</taxon>
        <taxon>Rhabditina</taxon>
        <taxon>Diplogasteromorpha</taxon>
        <taxon>Diplogasteroidea</taxon>
        <taxon>Neodiplogasteridae</taxon>
        <taxon>Pristionchus</taxon>
    </lineage>
</organism>
<reference evidence="2" key="1">
    <citation type="submission" date="2023-10" db="EMBL/GenBank/DDBJ databases">
        <title>Genome assembly of Pristionchus species.</title>
        <authorList>
            <person name="Yoshida K."/>
            <person name="Sommer R.J."/>
        </authorList>
    </citation>
    <scope>NUCLEOTIDE SEQUENCE</scope>
    <source>
        <strain evidence="2">RS5133</strain>
    </source>
</reference>
<gene>
    <name evidence="2" type="ORF">PFISCL1PPCAC_6791</name>
</gene>
<sequence length="312" mass="35667">SRVYSMPSIMRWWTAGATADSEKDAALATVAPEKVTVETQTMPLHKRMRSLIVNQSNLAQFFKLVVLFIIALIHFFYVRDYLNVFREMEMFIQLAQTRAPDTTEINLASFLLNLLVDYKKNLWMSVSAMCACLSSACFFLLLIREEAYKPALLVMMRIIDAFLFFTLPVLMYARSMLVRAIVTHSDKALIQASKQTNPSHMMNNLHCSVTMRENVPLCSTLIERSIFPVVLLEYLVVLCLITAAYVGLAYAIVYCIKHWFPNEREMFEKRPCHECARACSCCQPDLVRMQPGRSSLRPLLHPSYTPLPVSNA</sequence>
<evidence type="ECO:0000313" key="3">
    <source>
        <dbReference type="Proteomes" id="UP001432322"/>
    </source>
</evidence>
<feature type="transmembrane region" description="Helical" evidence="1">
    <location>
        <begin position="154"/>
        <end position="173"/>
    </location>
</feature>
<name>A0AAV5VAG9_9BILA</name>
<dbReference type="AlphaFoldDB" id="A0AAV5VAG9"/>
<keyword evidence="1" id="KW-0472">Membrane</keyword>
<evidence type="ECO:0000313" key="2">
    <source>
        <dbReference type="EMBL" id="GMT15494.1"/>
    </source>
</evidence>
<accession>A0AAV5VAG9</accession>
<dbReference type="EMBL" id="BTSY01000002">
    <property type="protein sequence ID" value="GMT15494.1"/>
    <property type="molecule type" value="Genomic_DNA"/>
</dbReference>
<evidence type="ECO:0000256" key="1">
    <source>
        <dbReference type="SAM" id="Phobius"/>
    </source>
</evidence>
<comment type="caution">
    <text evidence="2">The sequence shown here is derived from an EMBL/GenBank/DDBJ whole genome shotgun (WGS) entry which is preliminary data.</text>
</comment>
<dbReference type="Proteomes" id="UP001432322">
    <property type="component" value="Unassembled WGS sequence"/>
</dbReference>
<protein>
    <recommendedName>
        <fullName evidence="4">G protein-coupled receptor</fullName>
    </recommendedName>
</protein>
<feature type="transmembrane region" description="Helical" evidence="1">
    <location>
        <begin position="122"/>
        <end position="142"/>
    </location>
</feature>
<keyword evidence="1" id="KW-0812">Transmembrane</keyword>
<feature type="transmembrane region" description="Helical" evidence="1">
    <location>
        <begin position="58"/>
        <end position="78"/>
    </location>
</feature>